<feature type="region of interest" description="Disordered" evidence="1">
    <location>
        <begin position="30"/>
        <end position="52"/>
    </location>
</feature>
<feature type="compositionally biased region" description="Pro residues" evidence="1">
    <location>
        <begin position="645"/>
        <end position="665"/>
    </location>
</feature>
<dbReference type="AlphaFoldDB" id="A0A1J7IF94"/>
<sequence length="710" mass="79275">MRSPRSSPLRAIALSTLVLTHPVLSSQAVHQQPLSHLPSPGGATPNFSSPGTTLNFSSPSPHILHSTSSLLAQWPNTFAPNGHTLAAVVVPPYTHLYHGRLDADPPPSPEWLAFDREMSYGIMGSTRNSYLLTYQTTRAVRLLYFDGESAALMGLGQLDSQMLLAFGNVTGPPAPEEGGRGLWGEYERAKGLCRWLESKGLGGRGWGFEGVVRMNAGFEVIWCDFGSGSLRLVSWLDVTAPLVGRDEDGEDGDGEDGEGEAVGEVGVETAGVLREREVDATSYYSLPPVPTRTDRAVDPSMPPAPPNWRRDRDREPFLFSQGWGWFDSATWHYGSTGNGPGRGETRAKVDNCAILSFYSPLFVNQSLNRAVYERRTLNLTDDGLWKGEGMDGNKTLALQQLARRRRYHHLGDMTSEEAALMRSHAERALRTVLEPYNDCSGADWVLMANEIVQQTSLQIKTLEMKFVAFDSISSDNRTALRNWLYGFRAEVHMFTVGFLEYPVRRDSNSWATGSDLYNETYSRCRYHYTRLLVPDEGVSLLPQEMEQRQAVEEVQGAICSVMLAIAFGVEQTWIDMFDQNRRMRKQKQAHSAIPQRVAAWHNELSLLRAWLGWESEFTGCKEVCGWDERCYIPMWPLLASRFGRGPPPPRGNSTQPHPPGYGHPPPHGRRPNGTSPGKPDFKMPPRGPWWMGDETDLWEPKCVKAGYIMG</sequence>
<dbReference type="PANTHER" id="PTHR35204:SF1">
    <property type="entry name" value="ENTEROTOXIN"/>
    <property type="match status" value="1"/>
</dbReference>
<protein>
    <submittedName>
        <fullName evidence="3">Uncharacterized protein</fullName>
    </submittedName>
</protein>
<dbReference type="STRING" id="1408157.A0A1J7IF94"/>
<evidence type="ECO:0000256" key="2">
    <source>
        <dbReference type="SAM" id="SignalP"/>
    </source>
</evidence>
<feature type="region of interest" description="Disordered" evidence="1">
    <location>
        <begin position="289"/>
        <end position="312"/>
    </location>
</feature>
<feature type="chain" id="PRO_5012634034" evidence="2">
    <location>
        <begin position="26"/>
        <end position="710"/>
    </location>
</feature>
<proteinExistence type="predicted"/>
<dbReference type="InterPro" id="IPR038921">
    <property type="entry name" value="YOR389W-like"/>
</dbReference>
<dbReference type="PANTHER" id="PTHR35204">
    <property type="entry name" value="YALI0A21131P"/>
    <property type="match status" value="1"/>
</dbReference>
<keyword evidence="4" id="KW-1185">Reference proteome</keyword>
<evidence type="ECO:0000313" key="4">
    <source>
        <dbReference type="Proteomes" id="UP000182658"/>
    </source>
</evidence>
<organism evidence="3 4">
    <name type="scientific">Coniochaeta ligniaria NRRL 30616</name>
    <dbReference type="NCBI Taxonomy" id="1408157"/>
    <lineage>
        <taxon>Eukaryota</taxon>
        <taxon>Fungi</taxon>
        <taxon>Dikarya</taxon>
        <taxon>Ascomycota</taxon>
        <taxon>Pezizomycotina</taxon>
        <taxon>Sordariomycetes</taxon>
        <taxon>Sordariomycetidae</taxon>
        <taxon>Coniochaetales</taxon>
        <taxon>Coniochaetaceae</taxon>
        <taxon>Coniochaeta</taxon>
    </lineage>
</organism>
<dbReference type="Proteomes" id="UP000182658">
    <property type="component" value="Unassembled WGS sequence"/>
</dbReference>
<dbReference type="OrthoDB" id="10261782at2759"/>
<gene>
    <name evidence="3" type="ORF">CONLIGDRAFT_708809</name>
</gene>
<evidence type="ECO:0000313" key="3">
    <source>
        <dbReference type="EMBL" id="OIW25939.1"/>
    </source>
</evidence>
<evidence type="ECO:0000256" key="1">
    <source>
        <dbReference type="SAM" id="MobiDB-lite"/>
    </source>
</evidence>
<accession>A0A1J7IF94</accession>
<reference evidence="3 4" key="1">
    <citation type="submission" date="2016-10" db="EMBL/GenBank/DDBJ databases">
        <title>Draft genome sequence of Coniochaeta ligniaria NRRL30616, a lignocellulolytic fungus for bioabatement of inhibitors in plant biomass hydrolysates.</title>
        <authorList>
            <consortium name="DOE Joint Genome Institute"/>
            <person name="Jimenez D.J."/>
            <person name="Hector R.E."/>
            <person name="Riley R."/>
            <person name="Sun H."/>
            <person name="Grigoriev I.V."/>
            <person name="Van Elsas J.D."/>
            <person name="Nichols N.N."/>
        </authorList>
    </citation>
    <scope>NUCLEOTIDE SEQUENCE [LARGE SCALE GENOMIC DNA]</scope>
    <source>
        <strain evidence="3 4">NRRL 30616</strain>
    </source>
</reference>
<dbReference type="InParanoid" id="A0A1J7IF94"/>
<feature type="signal peptide" evidence="2">
    <location>
        <begin position="1"/>
        <end position="25"/>
    </location>
</feature>
<feature type="region of interest" description="Disordered" evidence="1">
    <location>
        <begin position="642"/>
        <end position="686"/>
    </location>
</feature>
<dbReference type="EMBL" id="KV875101">
    <property type="protein sequence ID" value="OIW25939.1"/>
    <property type="molecule type" value="Genomic_DNA"/>
</dbReference>
<name>A0A1J7IF94_9PEZI</name>
<keyword evidence="2" id="KW-0732">Signal</keyword>